<feature type="region of interest" description="Disordered" evidence="3">
    <location>
        <begin position="622"/>
        <end position="641"/>
    </location>
</feature>
<gene>
    <name evidence="5" type="ORF">CYMTET_13312</name>
</gene>
<dbReference type="Proteomes" id="UP001190700">
    <property type="component" value="Unassembled WGS sequence"/>
</dbReference>
<dbReference type="PANTHER" id="PTHR12276:SF45">
    <property type="entry name" value="CLATHRIN INTERACTOR 1"/>
    <property type="match status" value="1"/>
</dbReference>
<evidence type="ECO:0000256" key="1">
    <source>
        <dbReference type="ARBA" id="ARBA00004132"/>
    </source>
</evidence>
<dbReference type="Gene3D" id="1.10.220.150">
    <property type="entry name" value="Arf GTPase activating protein"/>
    <property type="match status" value="1"/>
</dbReference>
<reference evidence="5 6" key="1">
    <citation type="journal article" date="2015" name="Genome Biol. Evol.">
        <title>Comparative Genomics of a Bacterivorous Green Alga Reveals Evolutionary Causalities and Consequences of Phago-Mixotrophic Mode of Nutrition.</title>
        <authorList>
            <person name="Burns J.A."/>
            <person name="Paasch A."/>
            <person name="Narechania A."/>
            <person name="Kim E."/>
        </authorList>
    </citation>
    <scope>NUCLEOTIDE SEQUENCE [LARGE SCALE GENOMIC DNA]</scope>
    <source>
        <strain evidence="5 6">PLY_AMNH</strain>
    </source>
</reference>
<dbReference type="SUPFAM" id="SSF48464">
    <property type="entry name" value="ENTH/VHS domain"/>
    <property type="match status" value="1"/>
</dbReference>
<dbReference type="GO" id="GO:0005886">
    <property type="term" value="C:plasma membrane"/>
    <property type="evidence" value="ECO:0007669"/>
    <property type="project" value="TreeGrafter"/>
</dbReference>
<feature type="compositionally biased region" description="Polar residues" evidence="3">
    <location>
        <begin position="607"/>
        <end position="616"/>
    </location>
</feature>
<evidence type="ECO:0000313" key="5">
    <source>
        <dbReference type="EMBL" id="KAK3278766.1"/>
    </source>
</evidence>
<dbReference type="InterPro" id="IPR008942">
    <property type="entry name" value="ENTH_VHS"/>
</dbReference>
<comment type="caution">
    <text evidence="5">The sequence shown here is derived from an EMBL/GenBank/DDBJ whole genome shotgun (WGS) entry which is preliminary data.</text>
</comment>
<dbReference type="AlphaFoldDB" id="A0AAE0GJW0"/>
<feature type="compositionally biased region" description="Polar residues" evidence="3">
    <location>
        <begin position="215"/>
        <end position="224"/>
    </location>
</feature>
<protein>
    <submittedName>
        <fullName evidence="5">ADP-ribosylation factor GTPase-activating protein agd15-like, variant 2</fullName>
    </submittedName>
</protein>
<evidence type="ECO:0000256" key="3">
    <source>
        <dbReference type="SAM" id="MobiDB-lite"/>
    </source>
</evidence>
<feature type="compositionally biased region" description="Low complexity" evidence="3">
    <location>
        <begin position="199"/>
        <end position="214"/>
    </location>
</feature>
<feature type="compositionally biased region" description="Low complexity" evidence="3">
    <location>
        <begin position="516"/>
        <end position="527"/>
    </location>
</feature>
<feature type="region of interest" description="Disordered" evidence="3">
    <location>
        <begin position="516"/>
        <end position="616"/>
    </location>
</feature>
<proteinExistence type="predicted"/>
<evidence type="ECO:0000256" key="2">
    <source>
        <dbReference type="ARBA" id="ARBA00023329"/>
    </source>
</evidence>
<feature type="region of interest" description="Disordered" evidence="3">
    <location>
        <begin position="189"/>
        <end position="228"/>
    </location>
</feature>
<dbReference type="Gene3D" id="1.25.40.90">
    <property type="match status" value="1"/>
</dbReference>
<organism evidence="5 6">
    <name type="scientific">Cymbomonas tetramitiformis</name>
    <dbReference type="NCBI Taxonomy" id="36881"/>
    <lineage>
        <taxon>Eukaryota</taxon>
        <taxon>Viridiplantae</taxon>
        <taxon>Chlorophyta</taxon>
        <taxon>Pyramimonadophyceae</taxon>
        <taxon>Pyramimonadales</taxon>
        <taxon>Pyramimonadaceae</taxon>
        <taxon>Cymbomonas</taxon>
    </lineage>
</organism>
<comment type="subcellular location">
    <subcellularLocation>
        <location evidence="1">Cytoplasmic vesicle</location>
        <location evidence="1">Clathrin-coated vesicle</location>
    </subcellularLocation>
</comment>
<dbReference type="SMART" id="SM00273">
    <property type="entry name" value="ENTH"/>
    <property type="match status" value="1"/>
</dbReference>
<sequence>MDDITWDKYTFSQWLRDYLTALSSGRIRPFTYVERLARAATRNEPWGPHGCLLTAVAKASHRREDCEIVFLVLKKRFRVEPARWRNIYKSLGLIEFVATRGSDHAVKCSEDLLSTISGLKTFQYKDKSGKDEGLNVRHKAKAVEALLLDKSNLDVLRSRAVKAYWGVGADDTLPDLGDELSDEEQFAEGDIPGEGMEWSPSSSFASSSSSVAPSKQPQAGQTKGVTKEIEAKNRRALALLLKRPENRCIPHLLHTPLRRRTSAGACPALRFGPRRPGACPALRFGPRRPGPTASTSGDAHSAACGGLFVQKLRRLFHSQPSVGLHQLRHLHLHAVCGHSSRPGSACVQSPLHDSDVWLPEQVAFMAFTGNKLANGHYESASPEGFCRPISGNVEGKPTAELNAFVRDKYNNRFVAPGSEWPPPPPAEITEALAAAPPLLMTSSNSSSLKDLRKVINMNDLQPAKSRSSSAGSLKAPATPPAAAPLPDLMDLSTPEPEEPPKCVPPGLEDWGVFESAAPTPAAGSSPPMFSDTTFTRSTTNPFASSSLPRPSAYGNSKRLSPTTATAATKEDAKPPIPLPLQPQQSFNSPPRDLLDMTQGDPEVHPTRGSTEDTVQMLSAELGMLSPPSSSAPHGEVQLDPGMRPINQEKVEPDFFAQLVHQRTSENGAEKAAAPFTASDVATPSTAAFDLFGDLEIDAQTASQACSPTDGRAAISSGQVHASSREPLLLL</sequence>
<evidence type="ECO:0000313" key="6">
    <source>
        <dbReference type="Proteomes" id="UP001190700"/>
    </source>
</evidence>
<dbReference type="CDD" id="cd03571">
    <property type="entry name" value="ENTH"/>
    <property type="match status" value="1"/>
</dbReference>
<keyword evidence="2" id="KW-0968">Cytoplasmic vesicle</keyword>
<dbReference type="InterPro" id="IPR013809">
    <property type="entry name" value="ENTH"/>
</dbReference>
<feature type="compositionally biased region" description="Polar residues" evidence="3">
    <location>
        <begin position="530"/>
        <end position="561"/>
    </location>
</feature>
<accession>A0AAE0GJW0</accession>
<feature type="domain" description="ENTH" evidence="4">
    <location>
        <begin position="25"/>
        <end position="157"/>
    </location>
</feature>
<dbReference type="EMBL" id="LGRX02005291">
    <property type="protein sequence ID" value="KAK3278766.1"/>
    <property type="molecule type" value="Genomic_DNA"/>
</dbReference>
<dbReference type="GO" id="GO:0030125">
    <property type="term" value="C:clathrin vesicle coat"/>
    <property type="evidence" value="ECO:0007669"/>
    <property type="project" value="TreeGrafter"/>
</dbReference>
<dbReference type="GO" id="GO:0005768">
    <property type="term" value="C:endosome"/>
    <property type="evidence" value="ECO:0007669"/>
    <property type="project" value="TreeGrafter"/>
</dbReference>
<evidence type="ECO:0000259" key="4">
    <source>
        <dbReference type="PROSITE" id="PS50942"/>
    </source>
</evidence>
<dbReference type="GO" id="GO:0030276">
    <property type="term" value="F:clathrin binding"/>
    <property type="evidence" value="ECO:0007669"/>
    <property type="project" value="TreeGrafter"/>
</dbReference>
<feature type="region of interest" description="Disordered" evidence="3">
    <location>
        <begin position="462"/>
        <end position="501"/>
    </location>
</feature>
<feature type="region of interest" description="Disordered" evidence="3">
    <location>
        <begin position="702"/>
        <end position="730"/>
    </location>
</feature>
<dbReference type="PANTHER" id="PTHR12276">
    <property type="entry name" value="EPSIN/ENT-RELATED"/>
    <property type="match status" value="1"/>
</dbReference>
<dbReference type="Pfam" id="PF01417">
    <property type="entry name" value="ENTH"/>
    <property type="match status" value="1"/>
</dbReference>
<dbReference type="GO" id="GO:0005543">
    <property type="term" value="F:phospholipid binding"/>
    <property type="evidence" value="ECO:0007669"/>
    <property type="project" value="TreeGrafter"/>
</dbReference>
<keyword evidence="6" id="KW-1185">Reference proteome</keyword>
<dbReference type="InterPro" id="IPR038508">
    <property type="entry name" value="ArfGAP_dom_sf"/>
</dbReference>
<name>A0AAE0GJW0_9CHLO</name>
<dbReference type="PROSITE" id="PS50942">
    <property type="entry name" value="ENTH"/>
    <property type="match status" value="1"/>
</dbReference>
<dbReference type="GO" id="GO:0006897">
    <property type="term" value="P:endocytosis"/>
    <property type="evidence" value="ECO:0007669"/>
    <property type="project" value="TreeGrafter"/>
</dbReference>